<evidence type="ECO:0000256" key="5">
    <source>
        <dbReference type="ARBA" id="ARBA00022723"/>
    </source>
</evidence>
<feature type="domain" description="HD" evidence="13">
    <location>
        <begin position="315"/>
        <end position="432"/>
    </location>
</feature>
<evidence type="ECO:0000256" key="6">
    <source>
        <dbReference type="ARBA" id="ARBA00022741"/>
    </source>
</evidence>
<dbReference type="InterPro" id="IPR043519">
    <property type="entry name" value="NT_sf"/>
</dbReference>
<dbReference type="SUPFAM" id="SSF81891">
    <property type="entry name" value="Poly A polymerase C-terminal region-like"/>
    <property type="match status" value="1"/>
</dbReference>
<dbReference type="GO" id="GO:0003723">
    <property type="term" value="F:RNA binding"/>
    <property type="evidence" value="ECO:0007669"/>
    <property type="project" value="UniProtKB-KW"/>
</dbReference>
<dbReference type="Pfam" id="PF13735">
    <property type="entry name" value="tRNA_NucTran2_2"/>
    <property type="match status" value="1"/>
</dbReference>
<dbReference type="CDD" id="cd00077">
    <property type="entry name" value="HDc"/>
    <property type="match status" value="1"/>
</dbReference>
<dbReference type="NCBIfam" id="TIGR00277">
    <property type="entry name" value="HDIG"/>
    <property type="match status" value="1"/>
</dbReference>
<evidence type="ECO:0000256" key="11">
    <source>
        <dbReference type="RuleBase" id="RU003953"/>
    </source>
</evidence>
<dbReference type="Gene3D" id="1.10.3090.10">
    <property type="entry name" value="cca-adding enzyme, domain 2"/>
    <property type="match status" value="1"/>
</dbReference>
<keyword evidence="3" id="KW-0819">tRNA processing</keyword>
<proteinExistence type="inferred from homology"/>
<keyword evidence="5" id="KW-0479">Metal-binding</keyword>
<evidence type="ECO:0000259" key="15">
    <source>
        <dbReference type="Pfam" id="PF13735"/>
    </source>
</evidence>
<dbReference type="InterPro" id="IPR032828">
    <property type="entry name" value="PolyA_RNA-bd"/>
</dbReference>
<dbReference type="Pfam" id="PF01966">
    <property type="entry name" value="HD"/>
    <property type="match status" value="1"/>
</dbReference>
<dbReference type="Gene3D" id="1.10.246.80">
    <property type="match status" value="1"/>
</dbReference>
<name>A0A1H1S0G5_MUCMA</name>
<keyword evidence="17" id="KW-1185">Reference proteome</keyword>
<dbReference type="CDD" id="cd05398">
    <property type="entry name" value="NT_ClassII-CCAase"/>
    <property type="match status" value="1"/>
</dbReference>
<dbReference type="InterPro" id="IPR003607">
    <property type="entry name" value="HD/PDEase_dom"/>
</dbReference>
<dbReference type="AlphaFoldDB" id="A0A1H1S0G5"/>
<dbReference type="InterPro" id="IPR002646">
    <property type="entry name" value="PolA_pol_head_dom"/>
</dbReference>
<evidence type="ECO:0000313" key="17">
    <source>
        <dbReference type="Proteomes" id="UP000199679"/>
    </source>
</evidence>
<evidence type="ECO:0000259" key="12">
    <source>
        <dbReference type="Pfam" id="PF01743"/>
    </source>
</evidence>
<accession>A0A1H1S0G5</accession>
<dbReference type="InterPro" id="IPR050124">
    <property type="entry name" value="tRNA_CCA-adding_enzyme"/>
</dbReference>
<evidence type="ECO:0000256" key="10">
    <source>
        <dbReference type="ARBA" id="ARBA00022884"/>
    </source>
</evidence>
<evidence type="ECO:0000256" key="8">
    <source>
        <dbReference type="ARBA" id="ARBA00022840"/>
    </source>
</evidence>
<evidence type="ECO:0000256" key="4">
    <source>
        <dbReference type="ARBA" id="ARBA00022695"/>
    </source>
</evidence>
<evidence type="ECO:0000313" key="16">
    <source>
        <dbReference type="EMBL" id="SDS41306.1"/>
    </source>
</evidence>
<evidence type="ECO:0000256" key="7">
    <source>
        <dbReference type="ARBA" id="ARBA00022800"/>
    </source>
</evidence>
<comment type="cofactor">
    <cofactor evidence="1">
        <name>Mg(2+)</name>
        <dbReference type="ChEBI" id="CHEBI:18420"/>
    </cofactor>
</comment>
<gene>
    <name evidence="16" type="ORF">SAMN05216490_1109</name>
</gene>
<dbReference type="GO" id="GO:0046872">
    <property type="term" value="F:metal ion binding"/>
    <property type="evidence" value="ECO:0007669"/>
    <property type="project" value="UniProtKB-KW"/>
</dbReference>
<evidence type="ECO:0000256" key="9">
    <source>
        <dbReference type="ARBA" id="ARBA00022842"/>
    </source>
</evidence>
<dbReference type="Proteomes" id="UP000199679">
    <property type="component" value="Chromosome I"/>
</dbReference>
<evidence type="ECO:0000256" key="1">
    <source>
        <dbReference type="ARBA" id="ARBA00001946"/>
    </source>
</evidence>
<dbReference type="GO" id="GO:0008033">
    <property type="term" value="P:tRNA processing"/>
    <property type="evidence" value="ECO:0007669"/>
    <property type="project" value="UniProtKB-KW"/>
</dbReference>
<feature type="domain" description="Poly A polymerase head" evidence="12">
    <location>
        <begin position="85"/>
        <end position="211"/>
    </location>
</feature>
<evidence type="ECO:0000259" key="13">
    <source>
        <dbReference type="Pfam" id="PF01966"/>
    </source>
</evidence>
<dbReference type="SUPFAM" id="SSF81301">
    <property type="entry name" value="Nucleotidyltransferase"/>
    <property type="match status" value="1"/>
</dbReference>
<dbReference type="InterPro" id="IPR032810">
    <property type="entry name" value="CCA-adding_enz_C"/>
</dbReference>
<dbReference type="InterPro" id="IPR006674">
    <property type="entry name" value="HD_domain"/>
</dbReference>
<sequence>MLSASRSMSVKACPYASTSTQHDTDFLDIKTTLPPLPIAEERVKTIITNERQNNLLILPHYMKQHLQHSIFNTISKIAGEHNLQAYVIGGFVRDIFLNRPSKDTDIVVIGNGIDFAEKVAKKLNVKLAVFKNFGTAQLKYQDLEVEFVGARKESYRLDSRKPIVENGTLEDDQKRRDFTINALAISLHPDTFGELLDPFEGMADLEQKLIRTPLNPVETFSDDPLRMMRAIRFASQLNFRIDDIAVTAIKSNTDRISIVSQERITDELNKIILSPKPSIGFNYLFDTGLLHKIFPQMVALYGVDYIDGRGHKDNFYHTLQVLDNICETTDDLWLRWAAILHDIAKPATKRFEQGHGWTFHGHEDRGARMVPKIFAQLKLPLNEKMKLVQKLVQLHLRPIVLSQSIVTDSAVRRLLFEAGDDIEGLMLLCKADITTKNEYKVKKYRQNFDLVIQKLKDVEERDNIRNWQPPITGTDIMQLFGIKEGREVGIIKNQIREAILEGEIPNEREAAIAYTILKGEEIGLKVVATL</sequence>
<dbReference type="FunFam" id="3.30.460.10:FF:000033">
    <property type="entry name" value="Poly A polymerase head domain protein"/>
    <property type="match status" value="1"/>
</dbReference>
<evidence type="ECO:0000256" key="2">
    <source>
        <dbReference type="ARBA" id="ARBA00022679"/>
    </source>
</evidence>
<dbReference type="GO" id="GO:0042245">
    <property type="term" value="P:RNA repair"/>
    <property type="evidence" value="ECO:0007669"/>
    <property type="project" value="UniProtKB-KW"/>
</dbReference>
<keyword evidence="9" id="KW-0460">Magnesium</keyword>
<dbReference type="GO" id="GO:0016779">
    <property type="term" value="F:nucleotidyltransferase activity"/>
    <property type="evidence" value="ECO:0007669"/>
    <property type="project" value="UniProtKB-KW"/>
</dbReference>
<keyword evidence="6" id="KW-0547">Nucleotide-binding</keyword>
<feature type="domain" description="CCA-adding enzyme C-terminal" evidence="15">
    <location>
        <begin position="441"/>
        <end position="511"/>
    </location>
</feature>
<dbReference type="PANTHER" id="PTHR47545">
    <property type="entry name" value="MULTIFUNCTIONAL CCA PROTEIN"/>
    <property type="match status" value="1"/>
</dbReference>
<keyword evidence="7" id="KW-0692">RNA repair</keyword>
<keyword evidence="2 11" id="KW-0808">Transferase</keyword>
<dbReference type="PANTHER" id="PTHR47545:SF1">
    <property type="entry name" value="MULTIFUNCTIONAL CCA PROTEIN"/>
    <property type="match status" value="1"/>
</dbReference>
<organism evidence="16 17">
    <name type="scientific">Mucilaginibacter mallensis</name>
    <dbReference type="NCBI Taxonomy" id="652787"/>
    <lineage>
        <taxon>Bacteria</taxon>
        <taxon>Pseudomonadati</taxon>
        <taxon>Bacteroidota</taxon>
        <taxon>Sphingobacteriia</taxon>
        <taxon>Sphingobacteriales</taxon>
        <taxon>Sphingobacteriaceae</taxon>
        <taxon>Mucilaginibacter</taxon>
    </lineage>
</organism>
<keyword evidence="4" id="KW-0548">Nucleotidyltransferase</keyword>
<reference evidence="16 17" key="1">
    <citation type="submission" date="2016-10" db="EMBL/GenBank/DDBJ databases">
        <authorList>
            <person name="de Groot N.N."/>
        </authorList>
    </citation>
    <scope>NUCLEOTIDE SEQUENCE [LARGE SCALE GENOMIC DNA]</scope>
    <source>
        <strain evidence="16 17">MP1X4</strain>
    </source>
</reference>
<evidence type="ECO:0000259" key="14">
    <source>
        <dbReference type="Pfam" id="PF12627"/>
    </source>
</evidence>
<protein>
    <submittedName>
        <fullName evidence="16">HDIG domain-containing protein</fullName>
    </submittedName>
</protein>
<keyword evidence="8" id="KW-0067">ATP-binding</keyword>
<comment type="similarity">
    <text evidence="11">Belongs to the tRNA nucleotidyltransferase/poly(A) polymerase family.</text>
</comment>
<dbReference type="EMBL" id="LT629740">
    <property type="protein sequence ID" value="SDS41306.1"/>
    <property type="molecule type" value="Genomic_DNA"/>
</dbReference>
<dbReference type="STRING" id="652787.SAMN05216490_1109"/>
<dbReference type="Pfam" id="PF01743">
    <property type="entry name" value="PolyA_pol"/>
    <property type="match status" value="1"/>
</dbReference>
<feature type="domain" description="tRNA nucleotidyltransferase/poly(A) polymerase RNA and SrmB- binding" evidence="14">
    <location>
        <begin position="238"/>
        <end position="297"/>
    </location>
</feature>
<dbReference type="GO" id="GO:0005524">
    <property type="term" value="F:ATP binding"/>
    <property type="evidence" value="ECO:0007669"/>
    <property type="project" value="UniProtKB-KW"/>
</dbReference>
<evidence type="ECO:0000256" key="3">
    <source>
        <dbReference type="ARBA" id="ARBA00022694"/>
    </source>
</evidence>
<dbReference type="Gene3D" id="3.30.460.10">
    <property type="entry name" value="Beta Polymerase, domain 2"/>
    <property type="match status" value="1"/>
</dbReference>
<dbReference type="InterPro" id="IPR006675">
    <property type="entry name" value="HDIG_dom"/>
</dbReference>
<keyword evidence="10 11" id="KW-0694">RNA-binding</keyword>
<dbReference type="Pfam" id="PF12627">
    <property type="entry name" value="PolyA_pol_RNAbd"/>
    <property type="match status" value="1"/>
</dbReference>